<dbReference type="Proteomes" id="UP001219518">
    <property type="component" value="Unassembled WGS sequence"/>
</dbReference>
<feature type="non-terminal residue" evidence="1">
    <location>
        <position position="1"/>
    </location>
</feature>
<gene>
    <name evidence="1" type="ORF">KUF71_013160</name>
</gene>
<organism evidence="1 2">
    <name type="scientific">Frankliniella fusca</name>
    <dbReference type="NCBI Taxonomy" id="407009"/>
    <lineage>
        <taxon>Eukaryota</taxon>
        <taxon>Metazoa</taxon>
        <taxon>Ecdysozoa</taxon>
        <taxon>Arthropoda</taxon>
        <taxon>Hexapoda</taxon>
        <taxon>Insecta</taxon>
        <taxon>Pterygota</taxon>
        <taxon>Neoptera</taxon>
        <taxon>Paraneoptera</taxon>
        <taxon>Thysanoptera</taxon>
        <taxon>Terebrantia</taxon>
        <taxon>Thripoidea</taxon>
        <taxon>Thripidae</taxon>
        <taxon>Frankliniella</taxon>
    </lineage>
</organism>
<sequence length="66" mass="7238">QPIIPLRPTTSSPSSSPFVGWSSAGLSWKVCEEQPRHAAPYDLTCEDRHYGTKRKGGNGTVEKPKI</sequence>
<comment type="caution">
    <text evidence="1">The sequence shown here is derived from an EMBL/GenBank/DDBJ whole genome shotgun (WGS) entry which is preliminary data.</text>
</comment>
<dbReference type="AlphaFoldDB" id="A0AAE1HP65"/>
<protein>
    <submittedName>
        <fullName evidence="1">Gamma-tubulin complex component 4</fullName>
    </submittedName>
</protein>
<dbReference type="EMBL" id="JAHWGI010001208">
    <property type="protein sequence ID" value="KAK3924887.1"/>
    <property type="molecule type" value="Genomic_DNA"/>
</dbReference>
<name>A0AAE1HP65_9NEOP</name>
<accession>A0AAE1HP65</accession>
<keyword evidence="2" id="KW-1185">Reference proteome</keyword>
<evidence type="ECO:0000313" key="2">
    <source>
        <dbReference type="Proteomes" id="UP001219518"/>
    </source>
</evidence>
<reference evidence="1" key="1">
    <citation type="submission" date="2021-07" db="EMBL/GenBank/DDBJ databases">
        <authorList>
            <person name="Catto M.A."/>
            <person name="Jacobson A."/>
            <person name="Kennedy G."/>
            <person name="Labadie P."/>
            <person name="Hunt B.G."/>
            <person name="Srinivasan R."/>
        </authorList>
    </citation>
    <scope>NUCLEOTIDE SEQUENCE</scope>
    <source>
        <strain evidence="1">PL_HMW_Pooled</strain>
        <tissue evidence="1">Head</tissue>
    </source>
</reference>
<evidence type="ECO:0000313" key="1">
    <source>
        <dbReference type="EMBL" id="KAK3924887.1"/>
    </source>
</evidence>
<proteinExistence type="predicted"/>
<reference evidence="1" key="2">
    <citation type="journal article" date="2023" name="BMC Genomics">
        <title>Pest status, molecular evolution, and epigenetic factors derived from the genome assembly of Frankliniella fusca, a thysanopteran phytovirus vector.</title>
        <authorList>
            <person name="Catto M.A."/>
            <person name="Labadie P.E."/>
            <person name="Jacobson A.L."/>
            <person name="Kennedy G.G."/>
            <person name="Srinivasan R."/>
            <person name="Hunt B.G."/>
        </authorList>
    </citation>
    <scope>NUCLEOTIDE SEQUENCE</scope>
    <source>
        <strain evidence="1">PL_HMW_Pooled</strain>
    </source>
</reference>